<keyword evidence="1" id="KW-1133">Transmembrane helix</keyword>
<dbReference type="AlphaFoldDB" id="A0A2M7QDV6"/>
<keyword evidence="1" id="KW-0472">Membrane</keyword>
<evidence type="ECO:0000313" key="2">
    <source>
        <dbReference type="EMBL" id="PIY69416.1"/>
    </source>
</evidence>
<evidence type="ECO:0000256" key="1">
    <source>
        <dbReference type="SAM" id="Phobius"/>
    </source>
</evidence>
<feature type="transmembrane region" description="Helical" evidence="1">
    <location>
        <begin position="35"/>
        <end position="56"/>
    </location>
</feature>
<proteinExistence type="predicted"/>
<dbReference type="EMBL" id="PFLF01000022">
    <property type="protein sequence ID" value="PIY69416.1"/>
    <property type="molecule type" value="Genomic_DNA"/>
</dbReference>
<comment type="caution">
    <text evidence="2">The sequence shown here is derived from an EMBL/GenBank/DDBJ whole genome shotgun (WGS) entry which is preliminary data.</text>
</comment>
<evidence type="ECO:0000313" key="3">
    <source>
        <dbReference type="Proteomes" id="UP000230108"/>
    </source>
</evidence>
<name>A0A2M7QDV6_9BACT</name>
<organism evidence="2 3">
    <name type="scientific">Candidatus Roizmanbacteria bacterium CG_4_10_14_0_8_um_filter_39_9</name>
    <dbReference type="NCBI Taxonomy" id="1974829"/>
    <lineage>
        <taxon>Bacteria</taxon>
        <taxon>Candidatus Roizmaniibacteriota</taxon>
    </lineage>
</organism>
<accession>A0A2M7QDV6</accession>
<keyword evidence="1" id="KW-0812">Transmembrane</keyword>
<dbReference type="Proteomes" id="UP000230108">
    <property type="component" value="Unassembled WGS sequence"/>
</dbReference>
<sequence>MRRKGRKVSFYDNHKSQITNIKSISKLNMKQNKGFAPVLIMVGVVLVLGVVGYFMVNKGKTGGALPPIKIPGTAGLGLNVNCKLNDPELCRFMDKSIKTADSYVKGFVGTSITTEKSGKKSENTWEMQGNNSHFTMSENGKELSNMIIIGNTTYTKDMTDGKWTKFTYKAEDGKKSLFNFDPEEMKKQFKDVVNETEDKTVYKAMGKEACGSMQCFKYEIVNPLNPKTKEYLYFDDQEYVMRKMRIEDEGGMITETMFEFKAVTIKEPSPIKESAASNAAGTFDPAALQKLMEGQESSVDTQKLLEQAQSQNSLTEETSSAEE</sequence>
<reference evidence="3" key="1">
    <citation type="submission" date="2017-09" db="EMBL/GenBank/DDBJ databases">
        <title>Depth-based differentiation of microbial function through sediment-hosted aquifers and enrichment of novel symbionts in the deep terrestrial subsurface.</title>
        <authorList>
            <person name="Probst A.J."/>
            <person name="Ladd B."/>
            <person name="Jarett J.K."/>
            <person name="Geller-Mcgrath D.E."/>
            <person name="Sieber C.M.K."/>
            <person name="Emerson J.B."/>
            <person name="Anantharaman K."/>
            <person name="Thomas B.C."/>
            <person name="Malmstrom R."/>
            <person name="Stieglmeier M."/>
            <person name="Klingl A."/>
            <person name="Woyke T."/>
            <person name="Ryan C.M."/>
            <person name="Banfield J.F."/>
        </authorList>
    </citation>
    <scope>NUCLEOTIDE SEQUENCE [LARGE SCALE GENOMIC DNA]</scope>
</reference>
<protein>
    <submittedName>
        <fullName evidence="2">Uncharacterized protein</fullName>
    </submittedName>
</protein>
<gene>
    <name evidence="2" type="ORF">COY90_00800</name>
</gene>